<dbReference type="PANTHER" id="PTHR32303">
    <property type="entry name" value="QUINOPROTEIN ALCOHOL DEHYDROGENASE (CYTOCHROME C)"/>
    <property type="match status" value="1"/>
</dbReference>
<proteinExistence type="inferred from homology"/>
<evidence type="ECO:0000256" key="1">
    <source>
        <dbReference type="ARBA" id="ARBA00001931"/>
    </source>
</evidence>
<comment type="similarity">
    <text evidence="3">Belongs to the bacterial PQQ dehydrogenase family.</text>
</comment>
<evidence type="ECO:0000256" key="9">
    <source>
        <dbReference type="ARBA" id="ARBA00023136"/>
    </source>
</evidence>
<protein>
    <submittedName>
        <fullName evidence="12">Membrane-bound PQQ-dependent dehydrogenase</fullName>
    </submittedName>
</protein>
<feature type="transmembrane region" description="Helical" evidence="10">
    <location>
        <begin position="68"/>
        <end position="90"/>
    </location>
</feature>
<dbReference type="HOGENOM" id="CLU_018478_1_0_6"/>
<dbReference type="InterPro" id="IPR002372">
    <property type="entry name" value="PQQ_rpt_dom"/>
</dbReference>
<comment type="cofactor">
    <cofactor evidence="1">
        <name>pyrroloquinoline quinone</name>
        <dbReference type="ChEBI" id="CHEBI:58442"/>
    </cofactor>
</comment>
<dbReference type="PANTHER" id="PTHR32303:SF4">
    <property type="entry name" value="QUINOPROTEIN GLUCOSE DEHYDROGENASE"/>
    <property type="match status" value="1"/>
</dbReference>
<feature type="transmembrane region" description="Helical" evidence="10">
    <location>
        <begin position="125"/>
        <end position="146"/>
    </location>
</feature>
<dbReference type="GO" id="GO:0030288">
    <property type="term" value="C:outer membrane-bounded periplasmic space"/>
    <property type="evidence" value="ECO:0007669"/>
    <property type="project" value="InterPro"/>
</dbReference>
<dbReference type="Gene3D" id="2.140.10.10">
    <property type="entry name" value="Quinoprotein alcohol dehydrogenase-like superfamily"/>
    <property type="match status" value="2"/>
</dbReference>
<evidence type="ECO:0000256" key="3">
    <source>
        <dbReference type="ARBA" id="ARBA00008156"/>
    </source>
</evidence>
<evidence type="ECO:0000313" key="13">
    <source>
        <dbReference type="Proteomes" id="UP000019028"/>
    </source>
</evidence>
<dbReference type="InterPro" id="IPR001479">
    <property type="entry name" value="Quinoprotein_DH_CS"/>
</dbReference>
<evidence type="ECO:0000313" key="12">
    <source>
        <dbReference type="EMBL" id="AHF77329.1"/>
    </source>
</evidence>
<dbReference type="EMBL" id="CP006569">
    <property type="protein sequence ID" value="AHF77329.1"/>
    <property type="molecule type" value="Genomic_DNA"/>
</dbReference>
<dbReference type="AlphaFoldDB" id="W0HU93"/>
<reference evidence="12 13" key="1">
    <citation type="journal article" date="2014" name="Genome Biol. Evol.">
        <title>Genome degeneration and adaptation in a nascent stage of symbiosis.</title>
        <authorList>
            <person name="Oakeson K.F."/>
            <person name="Gil R."/>
            <person name="Clayton A.L."/>
            <person name="Dunn D.M."/>
            <person name="von Niederhausern A.C."/>
            <person name="Hamil C."/>
            <person name="Aoyagi A."/>
            <person name="Duval B."/>
            <person name="Baca A."/>
            <person name="Silva F.J."/>
            <person name="Vallier A."/>
            <person name="Jackson D.G."/>
            <person name="Latorre A."/>
            <person name="Weiss R.B."/>
            <person name="Heddi A."/>
            <person name="Moya A."/>
            <person name="Dale C."/>
        </authorList>
    </citation>
    <scope>NUCLEOTIDE SEQUENCE [LARGE SCALE GENOMIC DNA]</scope>
    <source>
        <strain evidence="12 13">HS1</strain>
    </source>
</reference>
<organism evidence="12 13">
    <name type="scientific">Sodalis praecaptivus</name>
    <dbReference type="NCBI Taxonomy" id="1239307"/>
    <lineage>
        <taxon>Bacteria</taxon>
        <taxon>Pseudomonadati</taxon>
        <taxon>Pseudomonadota</taxon>
        <taxon>Gammaproteobacteria</taxon>
        <taxon>Enterobacterales</taxon>
        <taxon>Bruguierivoracaceae</taxon>
        <taxon>Sodalis</taxon>
    </lineage>
</organism>
<evidence type="ECO:0000256" key="10">
    <source>
        <dbReference type="SAM" id="Phobius"/>
    </source>
</evidence>
<dbReference type="GO" id="GO:0048038">
    <property type="term" value="F:quinone binding"/>
    <property type="evidence" value="ECO:0007669"/>
    <property type="project" value="InterPro"/>
</dbReference>
<comment type="subcellular location">
    <subcellularLocation>
        <location evidence="2">Cell membrane</location>
        <topology evidence="2">Multi-pass membrane protein</topology>
    </subcellularLocation>
</comment>
<dbReference type="SMART" id="SM00564">
    <property type="entry name" value="PQQ"/>
    <property type="match status" value="5"/>
</dbReference>
<keyword evidence="6" id="KW-0634">PQQ</keyword>
<keyword evidence="5 10" id="KW-0812">Transmembrane</keyword>
<keyword evidence="9 10" id="KW-0472">Membrane</keyword>
<dbReference type="GO" id="GO:0005886">
    <property type="term" value="C:plasma membrane"/>
    <property type="evidence" value="ECO:0007669"/>
    <property type="project" value="UniProtKB-SubCell"/>
</dbReference>
<accession>W0HU93</accession>
<feature type="transmembrane region" description="Helical" evidence="10">
    <location>
        <begin position="12"/>
        <end position="38"/>
    </location>
</feature>
<feature type="domain" description="Pyrrolo-quinoline quinone repeat" evidence="11">
    <location>
        <begin position="171"/>
        <end position="797"/>
    </location>
</feature>
<evidence type="ECO:0000256" key="5">
    <source>
        <dbReference type="ARBA" id="ARBA00022692"/>
    </source>
</evidence>
<dbReference type="CDD" id="cd10280">
    <property type="entry name" value="PQQ_mGDH"/>
    <property type="match status" value="1"/>
</dbReference>
<dbReference type="InterPro" id="IPR017511">
    <property type="entry name" value="PQQ_mDH"/>
</dbReference>
<keyword evidence="8" id="KW-0560">Oxidoreductase</keyword>
<dbReference type="Pfam" id="PF01011">
    <property type="entry name" value="PQQ"/>
    <property type="match status" value="1"/>
</dbReference>
<keyword evidence="13" id="KW-1185">Reference proteome</keyword>
<dbReference type="KEGG" id="sod:Sant_2284"/>
<keyword evidence="4" id="KW-1003">Cell membrane</keyword>
<dbReference type="NCBIfam" id="TIGR03074">
    <property type="entry name" value="PQQ_membr_DH"/>
    <property type="match status" value="1"/>
</dbReference>
<dbReference type="Proteomes" id="UP000019028">
    <property type="component" value="Chromosome"/>
</dbReference>
<dbReference type="GO" id="GO:0008876">
    <property type="term" value="F:quinoprotein glucose dehydrogenase activity"/>
    <property type="evidence" value="ECO:0007669"/>
    <property type="project" value="TreeGrafter"/>
</dbReference>
<sequence length="824" mass="87314">MAKRMGKRTGGVYIVWALGGLMAIIGLALATGGGYLVAVGGSRYFLLMGLAMTLAAVLILCRRPAGAWLYGLACLLTLCWAVWEVGLSFWPLFSRLFMFGVLALMVTLAYPQLSARRGEAGSRRGGYGLAALLTICLAGGLGYTFVPTPLVSARQAVAVLPVAPGAEQKNWLHWGNTTAGDRFAALDQITKANVGQLQVAWIAHTGDIPYSLGAGAEDQNTPLQVGDMLYVCTAYGKVLALEGDSGTVRWRFDPKAHAPNWQRCRGLGYYADEAAPARDAAAPAPTAAPRGLHVLAEAGKPPPDAASLSAAKAAPAGCARRLFLPTIDARLIALDADTGQPCADFGDGGSVDLTTDMGEVKPGYYQQTSAPLVAGDRVVVGGRVADNFATGEPPGVVRAFDVHSGALVWAWDPGNPAITRAPPPGATYTRGTPNVWSAMSFDPQLNLIYLPTGNATPDFFGGERTALDDKYSSSVVAVDAATGQVRWHFQTTHHDLWDFDLPSQPLLYDLPNGDGTATPVLVQTTKQGMIFMLNRATGEPVAKVEERTVPQGNTPGERYAPSQPFSVGMPNIGNAMLTEADMWGATPLDQLLCRIAFNSMRHQGIYTPPGRDRSLQFPGSLGGMNWGSVALDPHNAIIFVNDMRLGLANALVERDHVPQGASGIEMGLVPQVGTPYGAVRERFLSPLGIPCQKPPFGTMSAVDLHSGKLVWQVPVGTVRDTGPLGIKMRLPMAVGMPTLGASLATQSGLLFFAGTQDYYLRAFDTATGEVIWRARLPVGSQAGPITYVSPKTGKQYIVISAGGARQSPDRGDYVIAYALPDGHS</sequence>
<dbReference type="PATRIC" id="fig|1239307.3.peg.2529"/>
<evidence type="ECO:0000259" key="11">
    <source>
        <dbReference type="Pfam" id="PF01011"/>
    </source>
</evidence>
<evidence type="ECO:0000256" key="7">
    <source>
        <dbReference type="ARBA" id="ARBA00022989"/>
    </source>
</evidence>
<dbReference type="PROSITE" id="PS00364">
    <property type="entry name" value="BACTERIAL_PQQ_2"/>
    <property type="match status" value="1"/>
</dbReference>
<keyword evidence="7 10" id="KW-1133">Transmembrane helix</keyword>
<feature type="transmembrane region" description="Helical" evidence="10">
    <location>
        <begin position="96"/>
        <end position="113"/>
    </location>
</feature>
<evidence type="ECO:0000256" key="4">
    <source>
        <dbReference type="ARBA" id="ARBA00022475"/>
    </source>
</evidence>
<evidence type="ECO:0000256" key="2">
    <source>
        <dbReference type="ARBA" id="ARBA00004651"/>
    </source>
</evidence>
<name>W0HU93_9GAMM</name>
<dbReference type="SUPFAM" id="SSF50998">
    <property type="entry name" value="Quinoprotein alcohol dehydrogenase-like"/>
    <property type="match status" value="1"/>
</dbReference>
<feature type="transmembrane region" description="Helical" evidence="10">
    <location>
        <begin position="44"/>
        <end position="61"/>
    </location>
</feature>
<dbReference type="InterPro" id="IPR011047">
    <property type="entry name" value="Quinoprotein_ADH-like_sf"/>
</dbReference>
<evidence type="ECO:0000256" key="8">
    <source>
        <dbReference type="ARBA" id="ARBA00023002"/>
    </source>
</evidence>
<dbReference type="InterPro" id="IPR018391">
    <property type="entry name" value="PQQ_b-propeller_rpt"/>
</dbReference>
<gene>
    <name evidence="12" type="ORF">Sant_2284</name>
</gene>
<dbReference type="RefSeq" id="WP_051440162.1">
    <property type="nucleotide sequence ID" value="NZ_CP006569.1"/>
</dbReference>
<evidence type="ECO:0000256" key="6">
    <source>
        <dbReference type="ARBA" id="ARBA00022891"/>
    </source>
</evidence>